<evidence type="ECO:0000259" key="6">
    <source>
        <dbReference type="Pfam" id="PF00326"/>
    </source>
</evidence>
<protein>
    <submittedName>
        <fullName evidence="8">Oligopeptidase B</fullName>
        <ecNumber evidence="8">3.4.21.83</ecNumber>
    </submittedName>
</protein>
<dbReference type="InterPro" id="IPR001375">
    <property type="entry name" value="Peptidase_S9_cat"/>
</dbReference>
<dbReference type="Proteomes" id="UP000235703">
    <property type="component" value="Unassembled WGS sequence"/>
</dbReference>
<dbReference type="EMBL" id="PNFZ01000003">
    <property type="protein sequence ID" value="PMB98317.1"/>
    <property type="molecule type" value="Genomic_DNA"/>
</dbReference>
<evidence type="ECO:0000256" key="2">
    <source>
        <dbReference type="ARBA" id="ARBA00022670"/>
    </source>
</evidence>
<evidence type="ECO:0000256" key="3">
    <source>
        <dbReference type="ARBA" id="ARBA00022801"/>
    </source>
</evidence>
<keyword evidence="3 8" id="KW-0378">Hydrolase</keyword>
<evidence type="ECO:0000259" key="7">
    <source>
        <dbReference type="Pfam" id="PF02897"/>
    </source>
</evidence>
<dbReference type="AlphaFoldDB" id="A0A2N6PI34"/>
<dbReference type="EC" id="3.4.21.83" evidence="8"/>
<name>A0A2N6PI34_9MICO</name>
<dbReference type="PANTHER" id="PTHR11757">
    <property type="entry name" value="PROTEASE FAMILY S9A OLIGOPEPTIDASE"/>
    <property type="match status" value="1"/>
</dbReference>
<keyword evidence="9" id="KW-1185">Reference proteome</keyword>
<accession>A0A2N6PI34</accession>
<feature type="domain" description="Peptidase S9 prolyl oligopeptidase catalytic" evidence="6">
    <location>
        <begin position="493"/>
        <end position="705"/>
    </location>
</feature>
<dbReference type="RefSeq" id="WP_102162113.1">
    <property type="nucleotide sequence ID" value="NZ_PNFZ01000003.1"/>
</dbReference>
<feature type="region of interest" description="Disordered" evidence="5">
    <location>
        <begin position="1"/>
        <end position="25"/>
    </location>
</feature>
<comment type="caution">
    <text evidence="8">The sequence shown here is derived from an EMBL/GenBank/DDBJ whole genome shotgun (WGS) entry which is preliminary data.</text>
</comment>
<evidence type="ECO:0000256" key="5">
    <source>
        <dbReference type="SAM" id="MobiDB-lite"/>
    </source>
</evidence>
<reference evidence="8 9" key="1">
    <citation type="submission" date="2017-09" db="EMBL/GenBank/DDBJ databases">
        <title>Bacterial strain isolated from the female urinary microbiota.</title>
        <authorList>
            <person name="Thomas-White K."/>
            <person name="Kumar N."/>
            <person name="Forster S."/>
            <person name="Putonti C."/>
            <person name="Lawley T."/>
            <person name="Wolfe A.J."/>
        </authorList>
    </citation>
    <scope>NUCLEOTIDE SEQUENCE [LARGE SCALE GENOMIC DNA]</scope>
    <source>
        <strain evidence="8 9">UMB0680</strain>
    </source>
</reference>
<dbReference type="InterPro" id="IPR023302">
    <property type="entry name" value="Pept_S9A_N"/>
</dbReference>
<dbReference type="PANTHER" id="PTHR11757:SF19">
    <property type="entry name" value="PROLYL ENDOPEPTIDASE-LIKE"/>
    <property type="match status" value="1"/>
</dbReference>
<evidence type="ECO:0000313" key="9">
    <source>
        <dbReference type="Proteomes" id="UP000235703"/>
    </source>
</evidence>
<evidence type="ECO:0000313" key="8">
    <source>
        <dbReference type="EMBL" id="PMB98317.1"/>
    </source>
</evidence>
<dbReference type="GO" id="GO:0004252">
    <property type="term" value="F:serine-type endopeptidase activity"/>
    <property type="evidence" value="ECO:0007669"/>
    <property type="project" value="UniProtKB-EC"/>
</dbReference>
<dbReference type="SUPFAM" id="SSF53474">
    <property type="entry name" value="alpha/beta-Hydrolases"/>
    <property type="match status" value="1"/>
</dbReference>
<dbReference type="Pfam" id="PF00326">
    <property type="entry name" value="Peptidase_S9"/>
    <property type="match status" value="1"/>
</dbReference>
<feature type="domain" description="Peptidase S9A N-terminal" evidence="7">
    <location>
        <begin position="12"/>
        <end position="432"/>
    </location>
</feature>
<dbReference type="OrthoDB" id="9801421at2"/>
<dbReference type="PROSITE" id="PS00708">
    <property type="entry name" value="PRO_ENDOPEP_SER"/>
    <property type="match status" value="1"/>
</dbReference>
<evidence type="ECO:0000256" key="4">
    <source>
        <dbReference type="ARBA" id="ARBA00022825"/>
    </source>
</evidence>
<dbReference type="SUPFAM" id="SSF50993">
    <property type="entry name" value="Peptidase/esterase 'gauge' domain"/>
    <property type="match status" value="1"/>
</dbReference>
<sequence length="711" mass="78410">MTTAPHDAQAPIAQRIPTERTHHGHTFTDDYEWMRDKDSPQVTAHLEAENAYTAARTAHLEGLRETIFTEIRTRTKETDMSVPVRRGSWWYFTRTEEGKDYGISCRAPISGPDDWTPPEVADGQQLAGEEVIFDSNAEAAGSEFFSLGSFSISPDGTKLAWAADLTGDERYTLRIRDLEAGEDLPEVIENTFAGATFDGTGEYVFYTTCDDAWRPDTVWRHRLGTGAEADPQVFHEPDERFFVGVGLTRSQKYVCIVTGSKTTEGWWVLPAEEPTAEPQPVWQRQQGVEYSVEHAIVAGEDRFIITHNRDRADFDIVDVPAADPAGPGRPVLDGDMTGYRIEDVDAFAGHLVISYRYGGFARVGTVAITSSEAEPYGRLAEIAVDEPVGTLGTGANPEFAQPRLRLTYTSMVTPGTVFAYDMDTGQRTVLKRQPVLGGVDLGAYEQELMWARAEDGTKVPVSLVWKTGTRDAGPAPMVLYGYGSYELSMDPGFSVKRLSLLDRGVVFAIAHVRGGGEMGRHWYDEGKTTAKRNTFTDFIAAADHLIGTGVTSPEKLVATGGSAGGLLMGAVANMAPDRFAGISAHVPFVDALTSILMPELPLTVIEWEEWGDPLHDEQVYEYMRSYSPYENVTEQDYPKILAITSLNDTRVLYVEPAKWVARLREVGADALLKTEMSAGHGGASGRYDAWKEDAFDYAWMLDVLGRSDVSR</sequence>
<organism evidence="8 9">
    <name type="scientific">Brevibacterium luteolum</name>
    <dbReference type="NCBI Taxonomy" id="199591"/>
    <lineage>
        <taxon>Bacteria</taxon>
        <taxon>Bacillati</taxon>
        <taxon>Actinomycetota</taxon>
        <taxon>Actinomycetes</taxon>
        <taxon>Micrococcales</taxon>
        <taxon>Brevibacteriaceae</taxon>
        <taxon>Brevibacterium</taxon>
    </lineage>
</organism>
<dbReference type="Gene3D" id="2.130.10.120">
    <property type="entry name" value="Prolyl oligopeptidase, N-terminal domain"/>
    <property type="match status" value="1"/>
</dbReference>
<dbReference type="Gene3D" id="3.40.50.1820">
    <property type="entry name" value="alpha/beta hydrolase"/>
    <property type="match status" value="1"/>
</dbReference>
<keyword evidence="2" id="KW-0645">Protease</keyword>
<dbReference type="InterPro" id="IPR051543">
    <property type="entry name" value="Serine_Peptidase_S9A"/>
</dbReference>
<proteinExistence type="inferred from homology"/>
<dbReference type="GO" id="GO:0006508">
    <property type="term" value="P:proteolysis"/>
    <property type="evidence" value="ECO:0007669"/>
    <property type="project" value="UniProtKB-KW"/>
</dbReference>
<dbReference type="PRINTS" id="PR00862">
    <property type="entry name" value="PROLIGOPTASE"/>
</dbReference>
<keyword evidence="4" id="KW-0720">Serine protease</keyword>
<dbReference type="Pfam" id="PF02897">
    <property type="entry name" value="Peptidase_S9_N"/>
    <property type="match status" value="1"/>
</dbReference>
<gene>
    <name evidence="8" type="ORF">CJ198_08145</name>
</gene>
<dbReference type="InterPro" id="IPR002470">
    <property type="entry name" value="Peptidase_S9A"/>
</dbReference>
<evidence type="ECO:0000256" key="1">
    <source>
        <dbReference type="ARBA" id="ARBA00005228"/>
    </source>
</evidence>
<comment type="similarity">
    <text evidence="1">Belongs to the peptidase S9A family.</text>
</comment>
<dbReference type="InterPro" id="IPR029058">
    <property type="entry name" value="AB_hydrolase_fold"/>
</dbReference>
<dbReference type="InterPro" id="IPR002471">
    <property type="entry name" value="Pept_S9_AS"/>
</dbReference>